<comment type="caution">
    <text evidence="1">The sequence shown here is derived from an EMBL/GenBank/DDBJ whole genome shotgun (WGS) entry which is preliminary data.</text>
</comment>
<reference evidence="1 2" key="1">
    <citation type="submission" date="2020-08" db="EMBL/GenBank/DDBJ databases">
        <title>Genomic Encyclopedia of Type Strains, Phase IV (KMG-IV): sequencing the most valuable type-strain genomes for metagenomic binning, comparative biology and taxonomic classification.</title>
        <authorList>
            <person name="Goeker M."/>
        </authorList>
    </citation>
    <scope>NUCLEOTIDE SEQUENCE [LARGE SCALE GENOMIC DNA]</scope>
    <source>
        <strain evidence="1 2">DSM 12252</strain>
    </source>
</reference>
<dbReference type="EMBL" id="JACHIG010000017">
    <property type="protein sequence ID" value="MBB5035467.1"/>
    <property type="molecule type" value="Genomic_DNA"/>
</dbReference>
<dbReference type="AlphaFoldDB" id="A0A7W7YG02"/>
<accession>A0A7W7YG02</accession>
<gene>
    <name evidence="1" type="ORF">HNQ65_005078</name>
</gene>
<evidence type="ECO:0000313" key="1">
    <source>
        <dbReference type="EMBL" id="MBB5035467.1"/>
    </source>
</evidence>
<organism evidence="1 2">
    <name type="scientific">Prosthecobacter vanneervenii</name>
    <dbReference type="NCBI Taxonomy" id="48466"/>
    <lineage>
        <taxon>Bacteria</taxon>
        <taxon>Pseudomonadati</taxon>
        <taxon>Verrucomicrobiota</taxon>
        <taxon>Verrucomicrobiia</taxon>
        <taxon>Verrucomicrobiales</taxon>
        <taxon>Verrucomicrobiaceae</taxon>
        <taxon>Prosthecobacter</taxon>
    </lineage>
</organism>
<evidence type="ECO:0000313" key="2">
    <source>
        <dbReference type="Proteomes" id="UP000590740"/>
    </source>
</evidence>
<dbReference type="Proteomes" id="UP000590740">
    <property type="component" value="Unassembled WGS sequence"/>
</dbReference>
<name>A0A7W7YG02_9BACT</name>
<protein>
    <submittedName>
        <fullName evidence="1">Uncharacterized protein</fullName>
    </submittedName>
</protein>
<keyword evidence="2" id="KW-1185">Reference proteome</keyword>
<sequence>MTTIPVLRRDMFSPKAKFYVVDNFYPEVWDEGHLWAIGPNGKIQVGGVESRPMTMDVGTFELNWDQFYGQVEETWREIYG</sequence>
<proteinExistence type="predicted"/>